<dbReference type="AlphaFoldDB" id="A0A6A3HGH8"/>
<sequence length="56" mass="5908">MPTFCLLAASSTSSSGGRFVRFGTTTMTAVCFVLPRGPIGDSSSQGWFASKDVWLS</sequence>
<evidence type="ECO:0000313" key="2">
    <source>
        <dbReference type="Proteomes" id="UP000435112"/>
    </source>
</evidence>
<gene>
    <name evidence="1" type="ORF">PR002_g27988</name>
</gene>
<dbReference type="EMBL" id="QXFU01004660">
    <property type="protein sequence ID" value="KAE8967678.1"/>
    <property type="molecule type" value="Genomic_DNA"/>
</dbReference>
<accession>A0A6A3HGH8</accession>
<reference evidence="1 2" key="1">
    <citation type="submission" date="2018-09" db="EMBL/GenBank/DDBJ databases">
        <title>Genomic investigation of the strawberry pathogen Phytophthora fragariae indicates pathogenicity is determined by transcriptional variation in three key races.</title>
        <authorList>
            <person name="Adams T.M."/>
            <person name="Armitage A.D."/>
            <person name="Sobczyk M.K."/>
            <person name="Bates H.J."/>
            <person name="Dunwell J.M."/>
            <person name="Nellist C.F."/>
            <person name="Harrison R.J."/>
        </authorList>
    </citation>
    <scope>NUCLEOTIDE SEQUENCE [LARGE SCALE GENOMIC DNA]</scope>
    <source>
        <strain evidence="1 2">SCRP324</strain>
    </source>
</reference>
<proteinExistence type="predicted"/>
<name>A0A6A3HGH8_9STRA</name>
<comment type="caution">
    <text evidence="1">The sequence shown here is derived from an EMBL/GenBank/DDBJ whole genome shotgun (WGS) entry which is preliminary data.</text>
</comment>
<dbReference type="Proteomes" id="UP000435112">
    <property type="component" value="Unassembled WGS sequence"/>
</dbReference>
<protein>
    <submittedName>
        <fullName evidence="1">Uncharacterized protein</fullName>
    </submittedName>
</protein>
<organism evidence="1 2">
    <name type="scientific">Phytophthora rubi</name>
    <dbReference type="NCBI Taxonomy" id="129364"/>
    <lineage>
        <taxon>Eukaryota</taxon>
        <taxon>Sar</taxon>
        <taxon>Stramenopiles</taxon>
        <taxon>Oomycota</taxon>
        <taxon>Peronosporomycetes</taxon>
        <taxon>Peronosporales</taxon>
        <taxon>Peronosporaceae</taxon>
        <taxon>Phytophthora</taxon>
    </lineage>
</organism>
<evidence type="ECO:0000313" key="1">
    <source>
        <dbReference type="EMBL" id="KAE8967678.1"/>
    </source>
</evidence>